<feature type="compositionally biased region" description="Basic and acidic residues" evidence="1">
    <location>
        <begin position="1"/>
        <end position="14"/>
    </location>
</feature>
<reference evidence="4 5" key="1">
    <citation type="submission" date="2023-07" db="EMBL/GenBank/DDBJ databases">
        <title>Genomic Encyclopedia of Type Strains, Phase IV (KMG-IV): sequencing the most valuable type-strain genomes for metagenomic binning, comparative biology and taxonomic classification.</title>
        <authorList>
            <person name="Goeker M."/>
        </authorList>
    </citation>
    <scope>NUCLEOTIDE SEQUENCE [LARGE SCALE GENOMIC DNA]</scope>
    <source>
        <strain evidence="4 5">DSM 19619</strain>
    </source>
</reference>
<feature type="compositionally biased region" description="Low complexity" evidence="1">
    <location>
        <begin position="372"/>
        <end position="384"/>
    </location>
</feature>
<dbReference type="Pfam" id="PF05036">
    <property type="entry name" value="SPOR"/>
    <property type="match status" value="1"/>
</dbReference>
<evidence type="ECO:0000313" key="4">
    <source>
        <dbReference type="EMBL" id="MDQ0468766.1"/>
    </source>
</evidence>
<protein>
    <recommendedName>
        <fullName evidence="3">SPOR domain-containing protein</fullName>
    </recommendedName>
</protein>
<proteinExistence type="predicted"/>
<sequence length="519" mass="53498">MNESMNRRYARDDFAQQSAAPEDPLAELARIVNKNDPFADLFNEARTAPAGQQRAAQPTAPADDLFEGDLRGSYDPQQETARTAPRFRGQAAPSYGGLSRGQAQASGGARAAAVPIADEDDAAYHPSHAYAAPADGPYTETGGAPLDDELRAAPYVAEDAEEDYRQSRGRGIAGIGILVGLVALAAIGGGAAYAWKSGVFDSGTMMGTRGEPPLIVASKEPTKIKPEAPASTDMPTTTKEIFDRVSQDRTEVPERIMPREEQPVAIAAAVPDAPKPAAPPPALPPLPAEQTGAVAPPPLPTRGLPAALAPPSEPRRVKTVKVLADGTIVTGEAQAAPSADPQQPVVDAGVPSLAVPQITTADTPLTAPPGQAPAAADTPDAAAAPPAPRPVAVPPVRPKRIAAAPVKPAEAPPAAPAADQPHMQVASLEASPPEATGSGFVVQVSSQKSQADAIAAFQALQRKFPAVVGGMKPSIKKAEVGDKGTFYRVRVGGWQARDQATTFCVKLKAAGGDCVVTRN</sequence>
<evidence type="ECO:0000256" key="2">
    <source>
        <dbReference type="SAM" id="Phobius"/>
    </source>
</evidence>
<comment type="caution">
    <text evidence="4">The sequence shown here is derived from an EMBL/GenBank/DDBJ whole genome shotgun (WGS) entry which is preliminary data.</text>
</comment>
<feature type="domain" description="SPOR" evidence="3">
    <location>
        <begin position="434"/>
        <end position="519"/>
    </location>
</feature>
<feature type="region of interest" description="Disordered" evidence="1">
    <location>
        <begin position="1"/>
        <end position="22"/>
    </location>
</feature>
<keyword evidence="2" id="KW-0812">Transmembrane</keyword>
<dbReference type="SUPFAM" id="SSF110997">
    <property type="entry name" value="Sporulation related repeat"/>
    <property type="match status" value="1"/>
</dbReference>
<dbReference type="PROSITE" id="PS51724">
    <property type="entry name" value="SPOR"/>
    <property type="match status" value="1"/>
</dbReference>
<dbReference type="InterPro" id="IPR036680">
    <property type="entry name" value="SPOR-like_sf"/>
</dbReference>
<keyword evidence="2" id="KW-1133">Transmembrane helix</keyword>
<evidence type="ECO:0000256" key="1">
    <source>
        <dbReference type="SAM" id="MobiDB-lite"/>
    </source>
</evidence>
<keyword evidence="5" id="KW-1185">Reference proteome</keyword>
<evidence type="ECO:0000313" key="5">
    <source>
        <dbReference type="Proteomes" id="UP001242480"/>
    </source>
</evidence>
<feature type="region of interest" description="Disordered" evidence="1">
    <location>
        <begin position="360"/>
        <end position="435"/>
    </location>
</feature>
<dbReference type="Gene3D" id="3.30.70.1070">
    <property type="entry name" value="Sporulation related repeat"/>
    <property type="match status" value="1"/>
</dbReference>
<feature type="transmembrane region" description="Helical" evidence="2">
    <location>
        <begin position="172"/>
        <end position="195"/>
    </location>
</feature>
<organism evidence="4 5">
    <name type="scientific">Labrys wisconsinensis</name>
    <dbReference type="NCBI Taxonomy" id="425677"/>
    <lineage>
        <taxon>Bacteria</taxon>
        <taxon>Pseudomonadati</taxon>
        <taxon>Pseudomonadota</taxon>
        <taxon>Alphaproteobacteria</taxon>
        <taxon>Hyphomicrobiales</taxon>
        <taxon>Xanthobacteraceae</taxon>
        <taxon>Labrys</taxon>
    </lineage>
</organism>
<feature type="region of interest" description="Disordered" evidence="1">
    <location>
        <begin position="42"/>
        <end position="103"/>
    </location>
</feature>
<accession>A0ABU0J5C9</accession>
<name>A0ABU0J5C9_9HYPH</name>
<keyword evidence="2" id="KW-0472">Membrane</keyword>
<gene>
    <name evidence="4" type="ORF">QO011_001766</name>
</gene>
<dbReference type="Proteomes" id="UP001242480">
    <property type="component" value="Unassembled WGS sequence"/>
</dbReference>
<feature type="compositionally biased region" description="Pro residues" evidence="1">
    <location>
        <begin position="273"/>
        <end position="287"/>
    </location>
</feature>
<dbReference type="InterPro" id="IPR007730">
    <property type="entry name" value="SPOR-like_dom"/>
</dbReference>
<feature type="region of interest" description="Disordered" evidence="1">
    <location>
        <begin position="271"/>
        <end position="317"/>
    </location>
</feature>
<feature type="compositionally biased region" description="Pro residues" evidence="1">
    <location>
        <begin position="385"/>
        <end position="396"/>
    </location>
</feature>
<dbReference type="EMBL" id="JAUSVX010000002">
    <property type="protein sequence ID" value="MDQ0468766.1"/>
    <property type="molecule type" value="Genomic_DNA"/>
</dbReference>
<evidence type="ECO:0000259" key="3">
    <source>
        <dbReference type="PROSITE" id="PS51724"/>
    </source>
</evidence>